<accession>A0AAD5Q9B6</accession>
<gene>
    <name evidence="7" type="ORF">P43SY_006995</name>
</gene>
<dbReference type="InterPro" id="IPR019184">
    <property type="entry name" value="Uncharacterised_TM-17"/>
</dbReference>
<dbReference type="GO" id="GO:0016020">
    <property type="term" value="C:membrane"/>
    <property type="evidence" value="ECO:0007669"/>
    <property type="project" value="UniProtKB-SubCell"/>
</dbReference>
<dbReference type="EMBL" id="JAKCXM010000033">
    <property type="protein sequence ID" value="KAJ0406387.1"/>
    <property type="molecule type" value="Genomic_DNA"/>
</dbReference>
<evidence type="ECO:0000256" key="3">
    <source>
        <dbReference type="ARBA" id="ARBA00022989"/>
    </source>
</evidence>
<evidence type="ECO:0000256" key="1">
    <source>
        <dbReference type="ARBA" id="ARBA00004141"/>
    </source>
</evidence>
<proteinExistence type="predicted"/>
<comment type="caution">
    <text evidence="7">The sequence shown here is derived from an EMBL/GenBank/DDBJ whole genome shotgun (WGS) entry which is preliminary data.</text>
</comment>
<dbReference type="Pfam" id="PF09799">
    <property type="entry name" value="Transmemb_17"/>
    <property type="match status" value="1"/>
</dbReference>
<keyword evidence="8" id="KW-1185">Reference proteome</keyword>
<evidence type="ECO:0000256" key="4">
    <source>
        <dbReference type="ARBA" id="ARBA00023136"/>
    </source>
</evidence>
<organism evidence="7 8">
    <name type="scientific">Pythium insidiosum</name>
    <name type="common">Pythiosis disease agent</name>
    <dbReference type="NCBI Taxonomy" id="114742"/>
    <lineage>
        <taxon>Eukaryota</taxon>
        <taxon>Sar</taxon>
        <taxon>Stramenopiles</taxon>
        <taxon>Oomycota</taxon>
        <taxon>Peronosporomycetes</taxon>
        <taxon>Pythiales</taxon>
        <taxon>Pythiaceae</taxon>
        <taxon>Pythium</taxon>
    </lineage>
</organism>
<keyword evidence="3 6" id="KW-1133">Transmembrane helix</keyword>
<feature type="region of interest" description="Disordered" evidence="5">
    <location>
        <begin position="147"/>
        <end position="175"/>
    </location>
</feature>
<reference evidence="7" key="1">
    <citation type="submission" date="2021-12" db="EMBL/GenBank/DDBJ databases">
        <title>Prjna785345.</title>
        <authorList>
            <person name="Rujirawat T."/>
            <person name="Krajaejun T."/>
        </authorList>
    </citation>
    <scope>NUCLEOTIDE SEQUENCE</scope>
    <source>
        <strain evidence="7">Pi057C3</strain>
    </source>
</reference>
<keyword evidence="2 6" id="KW-0812">Transmembrane</keyword>
<keyword evidence="4 6" id="KW-0472">Membrane</keyword>
<evidence type="ECO:0000313" key="8">
    <source>
        <dbReference type="Proteomes" id="UP001209570"/>
    </source>
</evidence>
<comment type="subcellular location">
    <subcellularLocation>
        <location evidence="1">Membrane</location>
        <topology evidence="1">Multi-pass membrane protein</topology>
    </subcellularLocation>
</comment>
<evidence type="ECO:0000256" key="2">
    <source>
        <dbReference type="ARBA" id="ARBA00022692"/>
    </source>
</evidence>
<feature type="transmembrane region" description="Helical" evidence="6">
    <location>
        <begin position="103"/>
        <end position="126"/>
    </location>
</feature>
<evidence type="ECO:0000313" key="7">
    <source>
        <dbReference type="EMBL" id="KAJ0406387.1"/>
    </source>
</evidence>
<name>A0AAD5Q9B6_PYTIN</name>
<protein>
    <recommendedName>
        <fullName evidence="9">Transmembrane protein</fullName>
    </recommendedName>
</protein>
<feature type="transmembrane region" description="Helical" evidence="6">
    <location>
        <begin position="70"/>
        <end position="91"/>
    </location>
</feature>
<dbReference type="AlphaFoldDB" id="A0AAD5Q9B6"/>
<evidence type="ECO:0008006" key="9">
    <source>
        <dbReference type="Google" id="ProtNLM"/>
    </source>
</evidence>
<evidence type="ECO:0000256" key="6">
    <source>
        <dbReference type="SAM" id="Phobius"/>
    </source>
</evidence>
<evidence type="ECO:0000256" key="5">
    <source>
        <dbReference type="SAM" id="MobiDB-lite"/>
    </source>
</evidence>
<dbReference type="Proteomes" id="UP001209570">
    <property type="component" value="Unassembled WGS sequence"/>
</dbReference>
<sequence length="175" mass="19846">MLAPRWSSRRVRAHLQLAIDFKMLLSLSMLPYKTPLSRTLHVSSFVFLVLSDTARYWLGTAGNLRRQIVPLTAFLFLAVCPMAPALLYTTFFADHVLTFDRLVGVGLLLLLAWEGILASLVLHELLRQETTRFVRLRDDLKRREDTSLVHDPSSGSPELDALRSSARRHETASAF</sequence>